<keyword evidence="2" id="KW-0597">Phosphoprotein</keyword>
<gene>
    <name evidence="6" type="ORF">SAMN05216421_0110</name>
</gene>
<evidence type="ECO:0000256" key="1">
    <source>
        <dbReference type="ARBA" id="ARBA00023125"/>
    </source>
</evidence>
<dbReference type="SMART" id="SM00862">
    <property type="entry name" value="Trans_reg_C"/>
    <property type="match status" value="1"/>
</dbReference>
<dbReference type="InterPro" id="IPR036388">
    <property type="entry name" value="WH-like_DNA-bd_sf"/>
</dbReference>
<evidence type="ECO:0000256" key="2">
    <source>
        <dbReference type="PROSITE-ProRule" id="PRU00169"/>
    </source>
</evidence>
<evidence type="ECO:0000256" key="3">
    <source>
        <dbReference type="PROSITE-ProRule" id="PRU01091"/>
    </source>
</evidence>
<feature type="domain" description="OmpR/PhoB-type" evidence="5">
    <location>
        <begin position="126"/>
        <end position="225"/>
    </location>
</feature>
<dbReference type="SUPFAM" id="SSF52172">
    <property type="entry name" value="CheY-like"/>
    <property type="match status" value="1"/>
</dbReference>
<dbReference type="GO" id="GO:0000976">
    <property type="term" value="F:transcription cis-regulatory region binding"/>
    <property type="evidence" value="ECO:0007669"/>
    <property type="project" value="TreeGrafter"/>
</dbReference>
<sequence length="229" mass="25781">MTHVLIIDDEPQIRRFLTICLGSQGYQLIEAADGRSGLEQAALHEPELVVMDLGLPDMDGQVLLQRLREFYLGPVIVLSVRNSERDKVMALDNGANDYVEKPFGANELLARIRSVLRTFASIDVPPTGFDDGHLKVDLQARRVSLGGDDVHLSRKEFDLLRCLIAHPGRIVTQQQLLKEIWGPHHSHDTHYLRIFIGRLRAKLNDDPTAPRYVETEAGVGYRFIGGVER</sequence>
<dbReference type="InterPro" id="IPR001789">
    <property type="entry name" value="Sig_transdc_resp-reg_receiver"/>
</dbReference>
<accession>A0A1H1LBE6</accession>
<dbReference type="GO" id="GO:0000156">
    <property type="term" value="F:phosphorelay response regulator activity"/>
    <property type="evidence" value="ECO:0007669"/>
    <property type="project" value="TreeGrafter"/>
</dbReference>
<feature type="DNA-binding region" description="OmpR/PhoB-type" evidence="3">
    <location>
        <begin position="126"/>
        <end position="225"/>
    </location>
</feature>
<reference evidence="7" key="1">
    <citation type="submission" date="2016-10" db="EMBL/GenBank/DDBJ databases">
        <authorList>
            <person name="Varghese N."/>
            <person name="Submissions S."/>
        </authorList>
    </citation>
    <scope>NUCLEOTIDE SEQUENCE [LARGE SCALE GENOMIC DNA]</scope>
    <source>
        <strain evidence="7">NRRL B-51270</strain>
    </source>
</reference>
<dbReference type="CDD" id="cd17620">
    <property type="entry name" value="REC_OmpR_KdpE-like"/>
    <property type="match status" value="1"/>
</dbReference>
<name>A0A1H1LBE6_9GAMM</name>
<dbReference type="InterPro" id="IPR001867">
    <property type="entry name" value="OmpR/PhoB-type_DNA-bd"/>
</dbReference>
<organism evidence="6 7">
    <name type="scientific">Halopseudomonas xinjiangensis</name>
    <dbReference type="NCBI Taxonomy" id="487184"/>
    <lineage>
        <taxon>Bacteria</taxon>
        <taxon>Pseudomonadati</taxon>
        <taxon>Pseudomonadota</taxon>
        <taxon>Gammaproteobacteria</taxon>
        <taxon>Pseudomonadales</taxon>
        <taxon>Pseudomonadaceae</taxon>
        <taxon>Halopseudomonas</taxon>
    </lineage>
</organism>
<dbReference type="Gene3D" id="1.10.10.10">
    <property type="entry name" value="Winged helix-like DNA-binding domain superfamily/Winged helix DNA-binding domain"/>
    <property type="match status" value="1"/>
</dbReference>
<evidence type="ECO:0000259" key="4">
    <source>
        <dbReference type="PROSITE" id="PS50110"/>
    </source>
</evidence>
<dbReference type="Gene3D" id="6.10.250.690">
    <property type="match status" value="1"/>
</dbReference>
<dbReference type="PANTHER" id="PTHR48111">
    <property type="entry name" value="REGULATOR OF RPOS"/>
    <property type="match status" value="1"/>
</dbReference>
<dbReference type="InterPro" id="IPR039420">
    <property type="entry name" value="WalR-like"/>
</dbReference>
<feature type="domain" description="Response regulatory" evidence="4">
    <location>
        <begin position="3"/>
        <end position="116"/>
    </location>
</feature>
<dbReference type="GO" id="GO:0005829">
    <property type="term" value="C:cytosol"/>
    <property type="evidence" value="ECO:0007669"/>
    <property type="project" value="TreeGrafter"/>
</dbReference>
<dbReference type="Pfam" id="PF00486">
    <property type="entry name" value="Trans_reg_C"/>
    <property type="match status" value="1"/>
</dbReference>
<dbReference type="Pfam" id="PF00072">
    <property type="entry name" value="Response_reg"/>
    <property type="match status" value="1"/>
</dbReference>
<keyword evidence="7" id="KW-1185">Reference proteome</keyword>
<dbReference type="STRING" id="487184.SAMN05216421_0110"/>
<dbReference type="PROSITE" id="PS51755">
    <property type="entry name" value="OMPR_PHOB"/>
    <property type="match status" value="1"/>
</dbReference>
<dbReference type="PROSITE" id="PS50110">
    <property type="entry name" value="RESPONSE_REGULATORY"/>
    <property type="match status" value="1"/>
</dbReference>
<evidence type="ECO:0000259" key="5">
    <source>
        <dbReference type="PROSITE" id="PS51755"/>
    </source>
</evidence>
<dbReference type="Proteomes" id="UP000243207">
    <property type="component" value="Chromosome I"/>
</dbReference>
<dbReference type="OrthoDB" id="9802426at2"/>
<protein>
    <submittedName>
        <fullName evidence="6">Two-component system, OmpR family, KDP operon response regulator KdpE</fullName>
    </submittedName>
</protein>
<dbReference type="InterPro" id="IPR011006">
    <property type="entry name" value="CheY-like_superfamily"/>
</dbReference>
<dbReference type="RefSeq" id="WP_093391169.1">
    <property type="nucleotide sequence ID" value="NZ_LT629736.1"/>
</dbReference>
<dbReference type="CDD" id="cd00383">
    <property type="entry name" value="trans_reg_C"/>
    <property type="match status" value="1"/>
</dbReference>
<feature type="modified residue" description="4-aspartylphosphate" evidence="2">
    <location>
        <position position="52"/>
    </location>
</feature>
<dbReference type="PANTHER" id="PTHR48111:SF50">
    <property type="entry name" value="KDP OPERON TRANSCRIPTIONAL REGULATORY PROTEIN KDPE"/>
    <property type="match status" value="1"/>
</dbReference>
<dbReference type="GO" id="GO:0032993">
    <property type="term" value="C:protein-DNA complex"/>
    <property type="evidence" value="ECO:0007669"/>
    <property type="project" value="TreeGrafter"/>
</dbReference>
<dbReference type="Gene3D" id="3.40.50.2300">
    <property type="match status" value="1"/>
</dbReference>
<dbReference type="SMART" id="SM00448">
    <property type="entry name" value="REC"/>
    <property type="match status" value="1"/>
</dbReference>
<dbReference type="GO" id="GO:0006355">
    <property type="term" value="P:regulation of DNA-templated transcription"/>
    <property type="evidence" value="ECO:0007669"/>
    <property type="project" value="InterPro"/>
</dbReference>
<proteinExistence type="predicted"/>
<keyword evidence="1 3" id="KW-0238">DNA-binding</keyword>
<evidence type="ECO:0000313" key="7">
    <source>
        <dbReference type="Proteomes" id="UP000243207"/>
    </source>
</evidence>
<evidence type="ECO:0000313" key="6">
    <source>
        <dbReference type="EMBL" id="SDR71690.1"/>
    </source>
</evidence>
<dbReference type="AlphaFoldDB" id="A0A1H1LBE6"/>
<dbReference type="EMBL" id="LT629736">
    <property type="protein sequence ID" value="SDR71690.1"/>
    <property type="molecule type" value="Genomic_DNA"/>
</dbReference>